<evidence type="ECO:0000256" key="9">
    <source>
        <dbReference type="ARBA" id="ARBA00023136"/>
    </source>
</evidence>
<keyword evidence="12" id="KW-0679">Respiratory chain</keyword>
<dbReference type="Proteomes" id="UP000051952">
    <property type="component" value="Unassembled WGS sequence"/>
</dbReference>
<dbReference type="InterPro" id="IPR006317">
    <property type="entry name" value="Ubiquinol_cyt_c_Rdtase_Fe-S-su"/>
</dbReference>
<dbReference type="GO" id="GO:0046872">
    <property type="term" value="F:metal ion binding"/>
    <property type="evidence" value="ECO:0007669"/>
    <property type="project" value="UniProtKB-KW"/>
</dbReference>
<keyword evidence="4" id="KW-0001">2Fe-2S</keyword>
<accession>A0A0S4J243</accession>
<dbReference type="NCBIfam" id="TIGR01416">
    <property type="entry name" value="Rieske_proteo"/>
    <property type="match status" value="1"/>
</dbReference>
<dbReference type="Pfam" id="PF00355">
    <property type="entry name" value="Rieske"/>
    <property type="match status" value="1"/>
</dbReference>
<comment type="miscellaneous">
    <text evidence="11">The Rieske protein is a high potential 2Fe-2S protein.</text>
</comment>
<dbReference type="InterPro" id="IPR017941">
    <property type="entry name" value="Rieske_2Fe-2S"/>
</dbReference>
<gene>
    <name evidence="14" type="ORF">BSAL_88415</name>
</gene>
<dbReference type="VEuPathDB" id="TriTrypDB:BSAL_88415"/>
<dbReference type="EC" id="7.1.1.8" evidence="11"/>
<dbReference type="SUPFAM" id="SSF50022">
    <property type="entry name" value="ISP domain"/>
    <property type="match status" value="1"/>
</dbReference>
<comment type="subcellular location">
    <subcellularLocation>
        <location evidence="1">Membrane</location>
        <topology evidence="1">Single-pass membrane protein</topology>
    </subcellularLocation>
    <subcellularLocation>
        <location evidence="12">Mitochondrion inner membrane</location>
    </subcellularLocation>
</comment>
<dbReference type="PANTHER" id="PTHR10134">
    <property type="entry name" value="CYTOCHROME B-C1 COMPLEX SUBUNIT RIESKE, MITOCHONDRIAL"/>
    <property type="match status" value="1"/>
</dbReference>
<dbReference type="InterPro" id="IPR036922">
    <property type="entry name" value="Rieske_2Fe-2S_sf"/>
</dbReference>
<protein>
    <recommendedName>
        <fullName evidence="11">Cytochrome b-c1 complex subunit Rieske, mitochondrial</fullName>
        <ecNumber evidence="11">7.1.1.8</ecNumber>
    </recommendedName>
</protein>
<evidence type="ECO:0000256" key="5">
    <source>
        <dbReference type="ARBA" id="ARBA00022723"/>
    </source>
</evidence>
<dbReference type="CDD" id="cd03470">
    <property type="entry name" value="Rieske_cytochrome_bc1"/>
    <property type="match status" value="1"/>
</dbReference>
<comment type="cofactor">
    <cofactor evidence="11">
        <name>[2Fe-2S] cluster</name>
        <dbReference type="ChEBI" id="CHEBI:190135"/>
    </cofactor>
    <text evidence="11">Binds 1 [2Fe-2S] cluster per subunit.</text>
</comment>
<dbReference type="FunFam" id="2.102.10.10:FF:000001">
    <property type="entry name" value="Cytochrome b-c1 complex subunit Rieske, mitochondrial"/>
    <property type="match status" value="1"/>
</dbReference>
<feature type="transmembrane region" description="Helical" evidence="11">
    <location>
        <begin position="116"/>
        <end position="139"/>
    </location>
</feature>
<evidence type="ECO:0000256" key="6">
    <source>
        <dbReference type="ARBA" id="ARBA00022989"/>
    </source>
</evidence>
<dbReference type="InterPro" id="IPR014349">
    <property type="entry name" value="Rieske_Fe-S_prot"/>
</dbReference>
<dbReference type="PRINTS" id="PR00162">
    <property type="entry name" value="RIESKE"/>
</dbReference>
<organism evidence="14 15">
    <name type="scientific">Bodo saltans</name>
    <name type="common">Flagellated protozoan</name>
    <dbReference type="NCBI Taxonomy" id="75058"/>
    <lineage>
        <taxon>Eukaryota</taxon>
        <taxon>Discoba</taxon>
        <taxon>Euglenozoa</taxon>
        <taxon>Kinetoplastea</taxon>
        <taxon>Metakinetoplastina</taxon>
        <taxon>Eubodonida</taxon>
        <taxon>Bodonidae</taxon>
        <taxon>Bodo</taxon>
    </lineage>
</organism>
<dbReference type="AlphaFoldDB" id="A0A0S4J243"/>
<name>A0A0S4J243_BODSA</name>
<dbReference type="EMBL" id="CYKH01001111">
    <property type="protein sequence ID" value="CUG84169.1"/>
    <property type="molecule type" value="Genomic_DNA"/>
</dbReference>
<dbReference type="OrthoDB" id="1637982at2759"/>
<sequence length="277" mass="31332">MVVKQLEMNTPLTAKDKPVNSFGDEFLKPQTNGNMVAKHGQYAKYSDPAFTEVDTSKEVVLNTYPDGTREGRIETTTGVPLKEYNASMWDEDFFRKHILKPRQPDEAIERARVMDYALNSVMVGFSILMVRYAILPVWYMGQPTMTMVGQMNIEAEIGQLEDKQCKTVVWRGKPVYVYKRSAKQMRDVEETPMSALKHPETDVARFPNNRLLAVCIAICTHLGCIPIPNEGLFGGFFCPCHGSHYDASGRIRQGPAPLNLEVPPHKWVNDETIYLGN</sequence>
<feature type="domain" description="Rieske" evidence="13">
    <location>
        <begin position="203"/>
        <end position="274"/>
    </location>
</feature>
<evidence type="ECO:0000256" key="3">
    <source>
        <dbReference type="ARBA" id="ARBA00022692"/>
    </source>
</evidence>
<evidence type="ECO:0000256" key="4">
    <source>
        <dbReference type="ARBA" id="ARBA00022714"/>
    </source>
</evidence>
<keyword evidence="3 11" id="KW-0812">Transmembrane</keyword>
<keyword evidence="9 11" id="KW-0472">Membrane</keyword>
<evidence type="ECO:0000256" key="8">
    <source>
        <dbReference type="ARBA" id="ARBA00023014"/>
    </source>
</evidence>
<keyword evidence="11" id="KW-0813">Transport</keyword>
<evidence type="ECO:0000313" key="14">
    <source>
        <dbReference type="EMBL" id="CUG84169.1"/>
    </source>
</evidence>
<dbReference type="GO" id="GO:0008121">
    <property type="term" value="F:quinol-cytochrome-c reductase activity"/>
    <property type="evidence" value="ECO:0007669"/>
    <property type="project" value="UniProtKB-EC"/>
</dbReference>
<keyword evidence="5" id="KW-0479">Metal-binding</keyword>
<evidence type="ECO:0000256" key="1">
    <source>
        <dbReference type="ARBA" id="ARBA00004167"/>
    </source>
</evidence>
<keyword evidence="6 11" id="KW-1133">Transmembrane helix</keyword>
<keyword evidence="12" id="KW-0496">Mitochondrion</keyword>
<reference evidence="15" key="1">
    <citation type="submission" date="2015-09" db="EMBL/GenBank/DDBJ databases">
        <authorList>
            <consortium name="Pathogen Informatics"/>
        </authorList>
    </citation>
    <scope>NUCLEOTIDE SEQUENCE [LARGE SCALE GENOMIC DNA]</scope>
    <source>
        <strain evidence="15">Lake Konstanz</strain>
    </source>
</reference>
<evidence type="ECO:0000256" key="2">
    <source>
        <dbReference type="ARBA" id="ARBA00010651"/>
    </source>
</evidence>
<dbReference type="GO" id="GO:0005743">
    <property type="term" value="C:mitochondrial inner membrane"/>
    <property type="evidence" value="ECO:0007669"/>
    <property type="project" value="UniProtKB-SubCell"/>
</dbReference>
<evidence type="ECO:0000256" key="11">
    <source>
        <dbReference type="RuleBase" id="RU004494"/>
    </source>
</evidence>
<dbReference type="OMA" id="DERQCTT"/>
<evidence type="ECO:0000313" key="15">
    <source>
        <dbReference type="Proteomes" id="UP000051952"/>
    </source>
</evidence>
<evidence type="ECO:0000256" key="10">
    <source>
        <dbReference type="ARBA" id="ARBA00023157"/>
    </source>
</evidence>
<keyword evidence="7" id="KW-0408">Iron</keyword>
<dbReference type="PROSITE" id="PS51296">
    <property type="entry name" value="RIESKE"/>
    <property type="match status" value="1"/>
</dbReference>
<comment type="similarity">
    <text evidence="2">Belongs to the Rieske iron-sulfur protein family.</text>
</comment>
<proteinExistence type="inferred from homology"/>
<dbReference type="InterPro" id="IPR005805">
    <property type="entry name" value="Rieske_Fe-S_prot_C"/>
</dbReference>
<evidence type="ECO:0000259" key="13">
    <source>
        <dbReference type="PROSITE" id="PS51296"/>
    </source>
</evidence>
<dbReference type="GO" id="GO:0051537">
    <property type="term" value="F:2 iron, 2 sulfur cluster binding"/>
    <property type="evidence" value="ECO:0007669"/>
    <property type="project" value="UniProtKB-KW"/>
</dbReference>
<keyword evidence="11" id="KW-0249">Electron transport</keyword>
<evidence type="ECO:0000256" key="12">
    <source>
        <dbReference type="RuleBase" id="RU004495"/>
    </source>
</evidence>
<evidence type="ECO:0000256" key="7">
    <source>
        <dbReference type="ARBA" id="ARBA00023004"/>
    </source>
</evidence>
<dbReference type="Gene3D" id="2.102.10.10">
    <property type="entry name" value="Rieske [2Fe-2S] iron-sulphur domain"/>
    <property type="match status" value="1"/>
</dbReference>
<keyword evidence="10" id="KW-1015">Disulfide bond</keyword>
<keyword evidence="15" id="KW-1185">Reference proteome</keyword>
<keyword evidence="8" id="KW-0411">Iron-sulfur</keyword>
<comment type="catalytic activity">
    <reaction evidence="11">
        <text>a quinol + 2 Fe(III)-[cytochrome c](out) = a quinone + 2 Fe(II)-[cytochrome c](out) + 2 H(+)(out)</text>
        <dbReference type="Rhea" id="RHEA:11484"/>
        <dbReference type="Rhea" id="RHEA-COMP:10350"/>
        <dbReference type="Rhea" id="RHEA-COMP:14399"/>
        <dbReference type="ChEBI" id="CHEBI:15378"/>
        <dbReference type="ChEBI" id="CHEBI:24646"/>
        <dbReference type="ChEBI" id="CHEBI:29033"/>
        <dbReference type="ChEBI" id="CHEBI:29034"/>
        <dbReference type="ChEBI" id="CHEBI:132124"/>
        <dbReference type="EC" id="7.1.1.8"/>
    </reaction>
</comment>